<keyword evidence="11" id="KW-0121">Carboxypeptidase</keyword>
<accession>A0A939PNN4</accession>
<dbReference type="Gene3D" id="3.40.710.10">
    <property type="entry name" value="DD-peptidase/beta-lactamase superfamily"/>
    <property type="match status" value="1"/>
</dbReference>
<dbReference type="GO" id="GO:0009252">
    <property type="term" value="P:peptidoglycan biosynthetic process"/>
    <property type="evidence" value="ECO:0007669"/>
    <property type="project" value="UniProtKB-KW"/>
</dbReference>
<sequence>MLRVPIAPAPGGNAPAGIHARAAYLIEGNGTERWSKDADTRRPMASITKVMTAMVVIRSGDLNRTITIKRKYLTYGARHGATVAGLRPGDRFTARQLLYALLLPSGADAAYALADSYGPGWRGFVGKMNTTAHTLGMGHTTYDNFDGLPWPTAFADSTTPRDLARLAQYAMKSPTFRSVAGKAAYTLPKSGRHRRYRWTNTNRLLGVYRGTRGIKTGFTNAAGYCLLFSATRGRRTLYGVALGNVSSANRFTDAAHMLDWGFNAKTPSALRLADVPVTD</sequence>
<evidence type="ECO:0000256" key="2">
    <source>
        <dbReference type="ARBA" id="ARBA00022729"/>
    </source>
</evidence>
<gene>
    <name evidence="11" type="ORF">J4573_35460</name>
</gene>
<feature type="active site" description="Proton acceptor" evidence="7">
    <location>
        <position position="49"/>
    </location>
</feature>
<dbReference type="EMBL" id="JAGEOJ010000016">
    <property type="protein sequence ID" value="MBO2452434.1"/>
    <property type="molecule type" value="Genomic_DNA"/>
</dbReference>
<keyword evidence="6" id="KW-0961">Cell wall biogenesis/degradation</keyword>
<organism evidence="11 12">
    <name type="scientific">Actinomadura barringtoniae</name>
    <dbReference type="NCBI Taxonomy" id="1427535"/>
    <lineage>
        <taxon>Bacteria</taxon>
        <taxon>Bacillati</taxon>
        <taxon>Actinomycetota</taxon>
        <taxon>Actinomycetes</taxon>
        <taxon>Streptosporangiales</taxon>
        <taxon>Thermomonosporaceae</taxon>
        <taxon>Actinomadura</taxon>
    </lineage>
</organism>
<keyword evidence="2" id="KW-0732">Signal</keyword>
<dbReference type="PANTHER" id="PTHR21581:SF33">
    <property type="entry name" value="D-ALANYL-D-ALANINE CARBOXYPEPTIDASE DACB"/>
    <property type="match status" value="1"/>
</dbReference>
<dbReference type="InterPro" id="IPR012338">
    <property type="entry name" value="Beta-lactam/transpept-like"/>
</dbReference>
<dbReference type="GO" id="GO:0071555">
    <property type="term" value="P:cell wall organization"/>
    <property type="evidence" value="ECO:0007669"/>
    <property type="project" value="UniProtKB-KW"/>
</dbReference>
<evidence type="ECO:0000256" key="8">
    <source>
        <dbReference type="PIRSR" id="PIRSR618044-2"/>
    </source>
</evidence>
<evidence type="ECO:0000259" key="10">
    <source>
        <dbReference type="Pfam" id="PF00768"/>
    </source>
</evidence>
<keyword evidence="4" id="KW-0133">Cell shape</keyword>
<evidence type="ECO:0000256" key="4">
    <source>
        <dbReference type="ARBA" id="ARBA00022960"/>
    </source>
</evidence>
<dbReference type="SUPFAM" id="SSF56601">
    <property type="entry name" value="beta-lactamase/transpeptidase-like"/>
    <property type="match status" value="1"/>
</dbReference>
<dbReference type="InterPro" id="IPR018044">
    <property type="entry name" value="Peptidase_S11"/>
</dbReference>
<keyword evidence="5" id="KW-0573">Peptidoglycan synthesis</keyword>
<evidence type="ECO:0000256" key="3">
    <source>
        <dbReference type="ARBA" id="ARBA00022801"/>
    </source>
</evidence>
<proteinExistence type="inferred from homology"/>
<evidence type="ECO:0000256" key="6">
    <source>
        <dbReference type="ARBA" id="ARBA00023316"/>
    </source>
</evidence>
<dbReference type="GO" id="GO:0006508">
    <property type="term" value="P:proteolysis"/>
    <property type="evidence" value="ECO:0007669"/>
    <property type="project" value="InterPro"/>
</dbReference>
<dbReference type="GO" id="GO:0009002">
    <property type="term" value="F:serine-type D-Ala-D-Ala carboxypeptidase activity"/>
    <property type="evidence" value="ECO:0007669"/>
    <property type="project" value="InterPro"/>
</dbReference>
<dbReference type="InterPro" id="IPR001967">
    <property type="entry name" value="Peptidase_S11_N"/>
</dbReference>
<feature type="active site" description="Acyl-ester intermediate" evidence="7">
    <location>
        <position position="46"/>
    </location>
</feature>
<keyword evidence="11" id="KW-0645">Protease</keyword>
<evidence type="ECO:0000256" key="5">
    <source>
        <dbReference type="ARBA" id="ARBA00022984"/>
    </source>
</evidence>
<keyword evidence="12" id="KW-1185">Reference proteome</keyword>
<evidence type="ECO:0000313" key="11">
    <source>
        <dbReference type="EMBL" id="MBO2452434.1"/>
    </source>
</evidence>
<name>A0A939PNN4_9ACTN</name>
<dbReference type="Pfam" id="PF00768">
    <property type="entry name" value="Peptidase_S11"/>
    <property type="match status" value="1"/>
</dbReference>
<dbReference type="PRINTS" id="PR00725">
    <property type="entry name" value="DADACBPTASE1"/>
</dbReference>
<feature type="binding site" evidence="8">
    <location>
        <position position="215"/>
    </location>
    <ligand>
        <name>substrate</name>
    </ligand>
</feature>
<evidence type="ECO:0000256" key="9">
    <source>
        <dbReference type="RuleBase" id="RU004016"/>
    </source>
</evidence>
<dbReference type="AlphaFoldDB" id="A0A939PNN4"/>
<feature type="active site" evidence="7">
    <location>
        <position position="105"/>
    </location>
</feature>
<evidence type="ECO:0000256" key="1">
    <source>
        <dbReference type="ARBA" id="ARBA00007164"/>
    </source>
</evidence>
<feature type="domain" description="Peptidase S11 D-alanyl-D-alanine carboxypeptidase A N-terminal" evidence="10">
    <location>
        <begin position="15"/>
        <end position="244"/>
    </location>
</feature>
<dbReference type="GO" id="GO:0008360">
    <property type="term" value="P:regulation of cell shape"/>
    <property type="evidence" value="ECO:0007669"/>
    <property type="project" value="UniProtKB-KW"/>
</dbReference>
<comment type="caution">
    <text evidence="11">The sequence shown here is derived from an EMBL/GenBank/DDBJ whole genome shotgun (WGS) entry which is preliminary data.</text>
</comment>
<evidence type="ECO:0000313" key="12">
    <source>
        <dbReference type="Proteomes" id="UP000669179"/>
    </source>
</evidence>
<comment type="similarity">
    <text evidence="1 9">Belongs to the peptidase S11 family.</text>
</comment>
<evidence type="ECO:0000256" key="7">
    <source>
        <dbReference type="PIRSR" id="PIRSR618044-1"/>
    </source>
</evidence>
<dbReference type="PANTHER" id="PTHR21581">
    <property type="entry name" value="D-ALANYL-D-ALANINE CARBOXYPEPTIDASE"/>
    <property type="match status" value="1"/>
</dbReference>
<keyword evidence="3" id="KW-0378">Hydrolase</keyword>
<dbReference type="Proteomes" id="UP000669179">
    <property type="component" value="Unassembled WGS sequence"/>
</dbReference>
<protein>
    <submittedName>
        <fullName evidence="11">D-alanyl-D-alanine carboxypeptidase</fullName>
    </submittedName>
</protein>
<reference evidence="11" key="1">
    <citation type="submission" date="2021-03" db="EMBL/GenBank/DDBJ databases">
        <authorList>
            <person name="Kanchanasin P."/>
            <person name="Saeng-In P."/>
            <person name="Phongsopitanun W."/>
            <person name="Yuki M."/>
            <person name="Kudo T."/>
            <person name="Ohkuma M."/>
            <person name="Tanasupawat S."/>
        </authorList>
    </citation>
    <scope>NUCLEOTIDE SEQUENCE</scope>
    <source>
        <strain evidence="11">GKU 128</strain>
    </source>
</reference>